<evidence type="ECO:0000256" key="2">
    <source>
        <dbReference type="ARBA" id="ARBA00022801"/>
    </source>
</evidence>
<evidence type="ECO:0000256" key="3">
    <source>
        <dbReference type="SAM" id="SignalP"/>
    </source>
</evidence>
<accession>A0A9D5QD45</accession>
<dbReference type="SUPFAM" id="SSF53474">
    <property type="entry name" value="alpha/beta-Hydrolases"/>
    <property type="match status" value="1"/>
</dbReference>
<dbReference type="GO" id="GO:0016787">
    <property type="term" value="F:hydrolase activity"/>
    <property type="evidence" value="ECO:0007669"/>
    <property type="project" value="UniProtKB-KW"/>
</dbReference>
<dbReference type="PANTHER" id="PTHR43037">
    <property type="entry name" value="UNNAMED PRODUCT-RELATED"/>
    <property type="match status" value="1"/>
</dbReference>
<dbReference type="Pfam" id="PF02230">
    <property type="entry name" value="Abhydrolase_2"/>
    <property type="match status" value="1"/>
</dbReference>
<name>A0A9D5QD45_UNCW3</name>
<evidence type="ECO:0000313" key="6">
    <source>
        <dbReference type="Proteomes" id="UP000630660"/>
    </source>
</evidence>
<dbReference type="SUPFAM" id="SSF50156">
    <property type="entry name" value="PDZ domain-like"/>
    <property type="match status" value="1"/>
</dbReference>
<keyword evidence="1 3" id="KW-0732">Signal</keyword>
<dbReference type="SMART" id="SM00228">
    <property type="entry name" value="PDZ"/>
    <property type="match status" value="1"/>
</dbReference>
<dbReference type="Gene3D" id="2.30.42.10">
    <property type="match status" value="1"/>
</dbReference>
<dbReference type="Proteomes" id="UP000630660">
    <property type="component" value="Unassembled WGS sequence"/>
</dbReference>
<evidence type="ECO:0000259" key="4">
    <source>
        <dbReference type="PROSITE" id="PS50106"/>
    </source>
</evidence>
<evidence type="ECO:0000313" key="5">
    <source>
        <dbReference type="EMBL" id="MBD3364722.1"/>
    </source>
</evidence>
<dbReference type="InterPro" id="IPR041489">
    <property type="entry name" value="PDZ_6"/>
</dbReference>
<protein>
    <submittedName>
        <fullName evidence="5">PDZ domain-containing protein</fullName>
    </submittedName>
</protein>
<feature type="domain" description="PDZ" evidence="4">
    <location>
        <begin position="339"/>
        <end position="424"/>
    </location>
</feature>
<reference evidence="5" key="1">
    <citation type="submission" date="2019-11" db="EMBL/GenBank/DDBJ databases">
        <title>Microbial mats filling the niche in hypersaline microbial mats.</title>
        <authorList>
            <person name="Wong H.L."/>
            <person name="Macleod F.I."/>
            <person name="White R.A. III"/>
            <person name="Burns B.P."/>
        </authorList>
    </citation>
    <scope>NUCLEOTIDE SEQUENCE</scope>
    <source>
        <strain evidence="5">Bin_327</strain>
    </source>
</reference>
<dbReference type="AlphaFoldDB" id="A0A9D5QD45"/>
<sequence length="445" mass="49358">MKKIILLSFVIVAVLSAQPQMPEFIETSSPFVIDLDYIVELPPGYDPTDTVTAYPLIIALHGFGDHAGAYKGTAMRLCPEGAIGLYPETAFPVNLEGSLGWAWYMWGDSCYHRETVELSTRWVLQILEQVKQEYAVDSTKVFLFGFSQGGMMTYQVGIQYPHLFRGLLPAGGWLEVPIDEAHPLDSAALNLPVRALHGAYDEVVSWEDGKAAVDTLSRYGARAEIISYPAGHTLIPELFDDARDFVYCLTQDSPPPALVDILWPRQTLEPGEHVEILRKVLCATEPMEDIEAGLLGLEETATSPAVKEMIIYLLGARRCVGSEYVLKQILQDENKPQILRKAAYSALIKLGTETAWTAIEGIEKHIVIQEVVPGSQANEVGLLPGDVIVRYNRKRIDELGDIQEAKDKVADNQEEVVMIIERDGEKERIKLAPGQIGIRLTEGIK</sequence>
<dbReference type="InterPro" id="IPR029058">
    <property type="entry name" value="AB_hydrolase_fold"/>
</dbReference>
<dbReference type="PANTHER" id="PTHR43037:SF5">
    <property type="entry name" value="FERULOYL ESTERASE"/>
    <property type="match status" value="1"/>
</dbReference>
<dbReference type="InterPro" id="IPR036034">
    <property type="entry name" value="PDZ_sf"/>
</dbReference>
<keyword evidence="2" id="KW-0378">Hydrolase</keyword>
<dbReference type="Pfam" id="PF17820">
    <property type="entry name" value="PDZ_6"/>
    <property type="match status" value="1"/>
</dbReference>
<organism evidence="5 6">
    <name type="scientific">candidate division WOR-3 bacterium</name>
    <dbReference type="NCBI Taxonomy" id="2052148"/>
    <lineage>
        <taxon>Bacteria</taxon>
        <taxon>Bacteria division WOR-3</taxon>
    </lineage>
</organism>
<comment type="caution">
    <text evidence="5">The sequence shown here is derived from an EMBL/GenBank/DDBJ whole genome shotgun (WGS) entry which is preliminary data.</text>
</comment>
<feature type="chain" id="PRO_5039291789" evidence="3">
    <location>
        <begin position="20"/>
        <end position="445"/>
    </location>
</feature>
<evidence type="ECO:0000256" key="1">
    <source>
        <dbReference type="ARBA" id="ARBA00022729"/>
    </source>
</evidence>
<proteinExistence type="predicted"/>
<gene>
    <name evidence="5" type="ORF">GF359_05855</name>
</gene>
<dbReference type="Gene3D" id="3.40.50.1820">
    <property type="entry name" value="alpha/beta hydrolase"/>
    <property type="match status" value="1"/>
</dbReference>
<dbReference type="InterPro" id="IPR050955">
    <property type="entry name" value="Plant_Biomass_Hydrol_Est"/>
</dbReference>
<dbReference type="PROSITE" id="PS50106">
    <property type="entry name" value="PDZ"/>
    <property type="match status" value="1"/>
</dbReference>
<dbReference type="EMBL" id="WJKJ01000190">
    <property type="protein sequence ID" value="MBD3364722.1"/>
    <property type="molecule type" value="Genomic_DNA"/>
</dbReference>
<dbReference type="InterPro" id="IPR003140">
    <property type="entry name" value="PLipase/COase/thioEstase"/>
</dbReference>
<dbReference type="InterPro" id="IPR001478">
    <property type="entry name" value="PDZ"/>
</dbReference>
<feature type="signal peptide" evidence="3">
    <location>
        <begin position="1"/>
        <end position="19"/>
    </location>
</feature>